<organism evidence="4 5">
    <name type="scientific">Myxococcus landrumensis</name>
    <dbReference type="NCBI Taxonomy" id="2813577"/>
    <lineage>
        <taxon>Bacteria</taxon>
        <taxon>Pseudomonadati</taxon>
        <taxon>Myxococcota</taxon>
        <taxon>Myxococcia</taxon>
        <taxon>Myxococcales</taxon>
        <taxon>Cystobacterineae</taxon>
        <taxon>Myxococcaceae</taxon>
        <taxon>Myxococcus</taxon>
    </lineage>
</organism>
<dbReference type="SMART" id="SM00939">
    <property type="entry name" value="PepX_C"/>
    <property type="match status" value="1"/>
</dbReference>
<feature type="domain" description="Xaa-Pro dipeptidyl-peptidase C-terminal" evidence="3">
    <location>
        <begin position="354"/>
        <end position="581"/>
    </location>
</feature>
<dbReference type="InterPro" id="IPR029058">
    <property type="entry name" value="AB_hydrolase_fold"/>
</dbReference>
<dbReference type="InterPro" id="IPR008979">
    <property type="entry name" value="Galactose-bd-like_sf"/>
</dbReference>
<dbReference type="EMBL" id="CP071091">
    <property type="protein sequence ID" value="QSQ17947.1"/>
    <property type="molecule type" value="Genomic_DNA"/>
</dbReference>
<accession>A0ABX7NK90</accession>
<dbReference type="Gene3D" id="2.60.120.260">
    <property type="entry name" value="Galactose-binding domain-like"/>
    <property type="match status" value="1"/>
</dbReference>
<dbReference type="InterPro" id="IPR000383">
    <property type="entry name" value="Xaa-Pro-like_dom"/>
</dbReference>
<keyword evidence="5" id="KW-1185">Reference proteome</keyword>
<dbReference type="Pfam" id="PF02129">
    <property type="entry name" value="Peptidase_S15"/>
    <property type="match status" value="1"/>
</dbReference>
<gene>
    <name evidence="4" type="ORF">JY572_18795</name>
</gene>
<proteinExistence type="predicted"/>
<evidence type="ECO:0000256" key="2">
    <source>
        <dbReference type="SAM" id="MobiDB-lite"/>
    </source>
</evidence>
<protein>
    <submittedName>
        <fullName evidence="4">CocE/NonD family hydrolase</fullName>
    </submittedName>
</protein>
<dbReference type="GO" id="GO:0016787">
    <property type="term" value="F:hydrolase activity"/>
    <property type="evidence" value="ECO:0007669"/>
    <property type="project" value="UniProtKB-KW"/>
</dbReference>
<keyword evidence="1 4" id="KW-0378">Hydrolase</keyword>
<dbReference type="InterPro" id="IPR013736">
    <property type="entry name" value="Xaa-Pro_dipept_C"/>
</dbReference>
<dbReference type="Proteomes" id="UP000663090">
    <property type="component" value="Chromosome"/>
</dbReference>
<evidence type="ECO:0000313" key="5">
    <source>
        <dbReference type="Proteomes" id="UP000663090"/>
    </source>
</evidence>
<sequence>MSVPQYPSSAFDSVYGPSAPPRSVKSGVISDIEHFSARVPVDPEPSQPGKSVELDAYCAMPKGAGPFPVVILPSPLAPMGWRSYWMGLTYPPGPMPGVEKSETMSVEVPIIEDGAGLLPVLARAGYIAFTYSERGLADSTGLIDVAGPQGQRDGSAVIDFVLANLPSADPSRIAFVGASYGAGQSLLIAAQDPRVKAVAAMSAWADLAAGLFENNTRHMQAFLALRALFEREPFPPNPDKPTLPHPTYLNPETARIFERYMSADYQAHMPELLEFAAQRSPLAPDIFERLDRPDLAILLCTYWHETLFSNNAVVEFFNKLSAPAKRLIVQVGDHGAGEVTGLAGLGSRPTDTMRWWLDYHLKGLGELDGNTVVVEPMHHPFRAADKFPDWDAFVRAPQRFHLRTPGREPGSMTREPDTKTWEYAFTAGTNTEAEVAAALLKTGQRERLALPLRYQTADIAPEHAVYWRSDVFPQRQRISGEVRLNLTVKPANKSVTLVAYLFDVNDGKNDRIVTSAAYTLQNEQAHQPTMVDFGFQLTDYDLPPGHSLLLVVDTKDKFLADESVAGSVTVLQPANGSSYVDIPMGDYQG</sequence>
<evidence type="ECO:0000256" key="1">
    <source>
        <dbReference type="ARBA" id="ARBA00022801"/>
    </source>
</evidence>
<dbReference type="NCBIfam" id="TIGR00976">
    <property type="entry name" value="CocE_NonD"/>
    <property type="match status" value="1"/>
</dbReference>
<dbReference type="Gene3D" id="3.40.50.1820">
    <property type="entry name" value="alpha/beta hydrolase"/>
    <property type="match status" value="1"/>
</dbReference>
<dbReference type="SUPFAM" id="SSF53474">
    <property type="entry name" value="alpha/beta-Hydrolases"/>
    <property type="match status" value="1"/>
</dbReference>
<dbReference type="InterPro" id="IPR005674">
    <property type="entry name" value="CocE/Ser_esterase"/>
</dbReference>
<dbReference type="InterPro" id="IPR050261">
    <property type="entry name" value="FrsA_esterase"/>
</dbReference>
<dbReference type="PANTHER" id="PTHR22946:SF9">
    <property type="entry name" value="POLYKETIDE TRANSFERASE AF380"/>
    <property type="match status" value="1"/>
</dbReference>
<evidence type="ECO:0000259" key="3">
    <source>
        <dbReference type="SMART" id="SM00939"/>
    </source>
</evidence>
<dbReference type="RefSeq" id="WP_206719564.1">
    <property type="nucleotide sequence ID" value="NZ_CP071091.1"/>
</dbReference>
<dbReference type="PANTHER" id="PTHR22946">
    <property type="entry name" value="DIENELACTONE HYDROLASE DOMAIN-CONTAINING PROTEIN-RELATED"/>
    <property type="match status" value="1"/>
</dbReference>
<feature type="compositionally biased region" description="Polar residues" evidence="2">
    <location>
        <begin position="1"/>
        <end position="11"/>
    </location>
</feature>
<name>A0ABX7NK90_9BACT</name>
<evidence type="ECO:0000313" key="4">
    <source>
        <dbReference type="EMBL" id="QSQ17947.1"/>
    </source>
</evidence>
<reference evidence="4 5" key="1">
    <citation type="submission" date="2021-02" db="EMBL/GenBank/DDBJ databases">
        <title>De Novo genome assembly of isolated myxobacteria.</title>
        <authorList>
            <person name="Stevens D.C."/>
        </authorList>
    </citation>
    <scope>NUCLEOTIDE SEQUENCE [LARGE SCALE GENOMIC DNA]</scope>
    <source>
        <strain evidence="4 5">SCHIC003</strain>
    </source>
</reference>
<dbReference type="Pfam" id="PF08530">
    <property type="entry name" value="PepX_C"/>
    <property type="match status" value="1"/>
</dbReference>
<dbReference type="SUPFAM" id="SSF49785">
    <property type="entry name" value="Galactose-binding domain-like"/>
    <property type="match status" value="1"/>
</dbReference>
<feature type="region of interest" description="Disordered" evidence="2">
    <location>
        <begin position="1"/>
        <end position="23"/>
    </location>
</feature>